<dbReference type="AlphaFoldDB" id="A0A438K5D1"/>
<reference evidence="6 7" key="1">
    <citation type="journal article" date="2018" name="PLoS Genet.">
        <title>Population sequencing reveals clonal diversity and ancestral inbreeding in the grapevine cultivar Chardonnay.</title>
        <authorList>
            <person name="Roach M.J."/>
            <person name="Johnson D.L."/>
            <person name="Bohlmann J."/>
            <person name="van Vuuren H.J."/>
            <person name="Jones S.J."/>
            <person name="Pretorius I.S."/>
            <person name="Schmidt S.A."/>
            <person name="Borneman A.R."/>
        </authorList>
    </citation>
    <scope>NUCLEOTIDE SEQUENCE [LARGE SCALE GENOMIC DNA]</scope>
    <source>
        <strain evidence="7">cv. Chardonnay</strain>
        <tissue evidence="6">Leaf</tissue>
    </source>
</reference>
<dbReference type="SMART" id="SM00064">
    <property type="entry name" value="FYVE"/>
    <property type="match status" value="1"/>
</dbReference>
<evidence type="ECO:0000256" key="4">
    <source>
        <dbReference type="PROSITE-ProRule" id="PRU00091"/>
    </source>
</evidence>
<dbReference type="GO" id="GO:0043130">
    <property type="term" value="F:ubiquitin binding"/>
    <property type="evidence" value="ECO:0007669"/>
    <property type="project" value="InterPro"/>
</dbReference>
<dbReference type="FunFam" id="3.30.40.10:FF:000312">
    <property type="entry name" value="Zinc finger, FYVE-type, endofin"/>
    <property type="match status" value="1"/>
</dbReference>
<keyword evidence="2 4" id="KW-0863">Zinc-finger</keyword>
<organism evidence="6 7">
    <name type="scientific">Vitis vinifera</name>
    <name type="common">Grape</name>
    <dbReference type="NCBI Taxonomy" id="29760"/>
    <lineage>
        <taxon>Eukaryota</taxon>
        <taxon>Viridiplantae</taxon>
        <taxon>Streptophyta</taxon>
        <taxon>Embryophyta</taxon>
        <taxon>Tracheophyta</taxon>
        <taxon>Spermatophyta</taxon>
        <taxon>Magnoliopsida</taxon>
        <taxon>eudicotyledons</taxon>
        <taxon>Gunneridae</taxon>
        <taxon>Pentapetalae</taxon>
        <taxon>rosids</taxon>
        <taxon>Vitales</taxon>
        <taxon>Vitaceae</taxon>
        <taxon>Viteae</taxon>
        <taxon>Vitis</taxon>
    </lineage>
</organism>
<dbReference type="InterPro" id="IPR045893">
    <property type="entry name" value="FREE1"/>
</dbReference>
<name>A0A438K5D1_VITVI</name>
<feature type="domain" description="FYVE-type" evidence="5">
    <location>
        <begin position="44"/>
        <end position="104"/>
    </location>
</feature>
<dbReference type="InterPro" id="IPR013083">
    <property type="entry name" value="Znf_RING/FYVE/PHD"/>
</dbReference>
<dbReference type="Proteomes" id="UP000288805">
    <property type="component" value="Unassembled WGS sequence"/>
</dbReference>
<dbReference type="PANTHER" id="PTHR46977:SF1">
    <property type="entry name" value="PROTEIN FREE1"/>
    <property type="match status" value="1"/>
</dbReference>
<gene>
    <name evidence="6" type="primary">FREE1_1</name>
    <name evidence="6" type="ORF">CK203_005958</name>
</gene>
<evidence type="ECO:0000313" key="6">
    <source>
        <dbReference type="EMBL" id="RVX16419.1"/>
    </source>
</evidence>
<dbReference type="SUPFAM" id="SSF57903">
    <property type="entry name" value="FYVE/PHD zinc finger"/>
    <property type="match status" value="1"/>
</dbReference>
<dbReference type="GO" id="GO:0008270">
    <property type="term" value="F:zinc ion binding"/>
    <property type="evidence" value="ECO:0007669"/>
    <property type="project" value="UniProtKB-KW"/>
</dbReference>
<dbReference type="PROSITE" id="PS50178">
    <property type="entry name" value="ZF_FYVE"/>
    <property type="match status" value="1"/>
</dbReference>
<evidence type="ECO:0000256" key="2">
    <source>
        <dbReference type="ARBA" id="ARBA00022771"/>
    </source>
</evidence>
<evidence type="ECO:0000256" key="1">
    <source>
        <dbReference type="ARBA" id="ARBA00022723"/>
    </source>
</evidence>
<proteinExistence type="predicted"/>
<keyword evidence="3" id="KW-0862">Zinc</keyword>
<dbReference type="Pfam" id="PF01363">
    <property type="entry name" value="FYVE"/>
    <property type="match status" value="1"/>
</dbReference>
<keyword evidence="1" id="KW-0479">Metal-binding</keyword>
<dbReference type="InterPro" id="IPR000306">
    <property type="entry name" value="Znf_FYVE"/>
</dbReference>
<dbReference type="EMBL" id="QGNW01000015">
    <property type="protein sequence ID" value="RVX16419.1"/>
    <property type="molecule type" value="Genomic_DNA"/>
</dbReference>
<sequence length="229" mass="25746">MDARNNSSDSFKVSEQYADRKRGFSDWINMMKSSNEEKDHWVPDEAVTECKACCIDFGPFVRKHHCRNCGDIFCDKCTQGRIALTAEEGAQPVRVCDQCMAEVTQRLSSTSEAAHRISGLQSHEDLAKKLQEEMDRKCKTSSGLKSDGSGMQMREVACPTCTVHLQVSIPVQIFPYYQYLITLPFLFGIVKLDLCHQMHAIPLLMVQVPTSGSETIECSVCQHPFRVTA</sequence>
<dbReference type="PANTHER" id="PTHR46977">
    <property type="entry name" value="PROTEIN FREE1"/>
    <property type="match status" value="1"/>
</dbReference>
<comment type="caution">
    <text evidence="6">The sequence shown here is derived from an EMBL/GenBank/DDBJ whole genome shotgun (WGS) entry which is preliminary data.</text>
</comment>
<evidence type="ECO:0000313" key="7">
    <source>
        <dbReference type="Proteomes" id="UP000288805"/>
    </source>
</evidence>
<dbReference type="Gene3D" id="3.30.40.10">
    <property type="entry name" value="Zinc/RING finger domain, C3HC4 (zinc finger)"/>
    <property type="match status" value="1"/>
</dbReference>
<dbReference type="InterPro" id="IPR017455">
    <property type="entry name" value="Znf_FYVE-rel"/>
</dbReference>
<protein>
    <submittedName>
        <fullName evidence="6">Protein FREE1</fullName>
    </submittedName>
</protein>
<evidence type="ECO:0000259" key="5">
    <source>
        <dbReference type="PROSITE" id="PS50178"/>
    </source>
</evidence>
<dbReference type="GO" id="GO:0036258">
    <property type="term" value="P:multivesicular body assembly"/>
    <property type="evidence" value="ECO:0007669"/>
    <property type="project" value="InterPro"/>
</dbReference>
<accession>A0A438K5D1</accession>
<evidence type="ECO:0000256" key="3">
    <source>
        <dbReference type="ARBA" id="ARBA00022833"/>
    </source>
</evidence>
<dbReference type="InterPro" id="IPR011011">
    <property type="entry name" value="Znf_FYVE_PHD"/>
</dbReference>